<dbReference type="SUPFAM" id="SSF47384">
    <property type="entry name" value="Homodimeric domain of signal transducing histidine kinase"/>
    <property type="match status" value="1"/>
</dbReference>
<dbReference type="SUPFAM" id="SSF55874">
    <property type="entry name" value="ATPase domain of HSP90 chaperone/DNA topoisomerase II/histidine kinase"/>
    <property type="match status" value="1"/>
</dbReference>
<feature type="transmembrane region" description="Helical" evidence="4">
    <location>
        <begin position="173"/>
        <end position="194"/>
    </location>
</feature>
<evidence type="ECO:0000259" key="5">
    <source>
        <dbReference type="PROSITE" id="PS50109"/>
    </source>
</evidence>
<feature type="transmembrane region" description="Helical" evidence="4">
    <location>
        <begin position="62"/>
        <end position="84"/>
    </location>
</feature>
<dbReference type="PROSITE" id="PS50109">
    <property type="entry name" value="HIS_KIN"/>
    <property type="match status" value="1"/>
</dbReference>
<keyword evidence="7" id="KW-1185">Reference proteome</keyword>
<comment type="caution">
    <text evidence="6">The sequence shown here is derived from an EMBL/GenBank/DDBJ whole genome shotgun (WGS) entry which is preliminary data.</text>
</comment>
<dbReference type="EMBL" id="JBHSKT010000007">
    <property type="protein sequence ID" value="MFC5271577.1"/>
    <property type="molecule type" value="Genomic_DNA"/>
</dbReference>
<evidence type="ECO:0000256" key="3">
    <source>
        <dbReference type="ARBA" id="ARBA00022553"/>
    </source>
</evidence>
<feature type="transmembrane region" description="Helical" evidence="4">
    <location>
        <begin position="149"/>
        <end position="167"/>
    </location>
</feature>
<dbReference type="InterPro" id="IPR036097">
    <property type="entry name" value="HisK_dim/P_sf"/>
</dbReference>
<keyword evidence="3" id="KW-0597">Phosphoprotein</keyword>
<proteinExistence type="predicted"/>
<dbReference type="PANTHER" id="PTHR43547">
    <property type="entry name" value="TWO-COMPONENT HISTIDINE KINASE"/>
    <property type="match status" value="1"/>
</dbReference>
<feature type="transmembrane region" description="Helical" evidence="4">
    <location>
        <begin position="31"/>
        <end position="50"/>
    </location>
</feature>
<dbReference type="Proteomes" id="UP001596161">
    <property type="component" value="Unassembled WGS sequence"/>
</dbReference>
<feature type="domain" description="Histidine kinase" evidence="5">
    <location>
        <begin position="227"/>
        <end position="441"/>
    </location>
</feature>
<dbReference type="SMART" id="SM00388">
    <property type="entry name" value="HisKA"/>
    <property type="match status" value="1"/>
</dbReference>
<evidence type="ECO:0000256" key="1">
    <source>
        <dbReference type="ARBA" id="ARBA00000085"/>
    </source>
</evidence>
<dbReference type="PANTHER" id="PTHR43547:SF2">
    <property type="entry name" value="HYBRID SIGNAL TRANSDUCTION HISTIDINE KINASE C"/>
    <property type="match status" value="1"/>
</dbReference>
<dbReference type="SMART" id="SM00387">
    <property type="entry name" value="HATPase_c"/>
    <property type="match status" value="1"/>
</dbReference>
<sequence length="441" mass="49816">MKFYFFSTVPVSSVPAFKAYYSPQNLKATRISAGIVGSISTILVALNLLFGYESLDANNPFYAQVNLLLAVICGFIFAGSFLPFQKLTFINPKNHIQLLSFAFSFFYTLSCLAVTLVQLESPKSSLTLYLLGLTAVAVLWNFEFRQHLLFIFLIEAAFILGMQTLQLGPNDQIQNYILSVFLLSFFYVAARLFYSFRANHFMQLQEIEKKNAEIQDISQAKSDILGVVAHDLLSPFASIEALINLLRKQKLPPEKQEQYFELVLSQCRTSRSLINDLLESARYENETSFLTEKTDINAFLEEICTKWKTQVKDLREINFIKPHAPLYANLNKERFSRVLDNLLANAVKFTFENGQITINLARKNKELLLYISDDGIGIPQNLHPYLFQRFSQARRKGLQGEDSTGLGLSITQQLVSQHGGSIKVESAENAGTTFAITLPAI</sequence>
<name>A0ABW0EB26_9BACT</name>
<dbReference type="InterPro" id="IPR036890">
    <property type="entry name" value="HATPase_C_sf"/>
</dbReference>
<feature type="transmembrane region" description="Helical" evidence="4">
    <location>
        <begin position="96"/>
        <end position="119"/>
    </location>
</feature>
<protein>
    <recommendedName>
        <fullName evidence="2">histidine kinase</fullName>
        <ecNumber evidence="2">2.7.13.3</ecNumber>
    </recommendedName>
</protein>
<dbReference type="PRINTS" id="PR00344">
    <property type="entry name" value="BCTRLSENSOR"/>
</dbReference>
<dbReference type="Pfam" id="PF02518">
    <property type="entry name" value="HATPase_c"/>
    <property type="match status" value="1"/>
</dbReference>
<dbReference type="InterPro" id="IPR003594">
    <property type="entry name" value="HATPase_dom"/>
</dbReference>
<accession>A0ABW0EB26</accession>
<dbReference type="InterPro" id="IPR004358">
    <property type="entry name" value="Sig_transdc_His_kin-like_C"/>
</dbReference>
<feature type="transmembrane region" description="Helical" evidence="4">
    <location>
        <begin position="125"/>
        <end position="142"/>
    </location>
</feature>
<dbReference type="RefSeq" id="WP_378017933.1">
    <property type="nucleotide sequence ID" value="NZ_JBHSKT010000007.1"/>
</dbReference>
<evidence type="ECO:0000313" key="6">
    <source>
        <dbReference type="EMBL" id="MFC5271577.1"/>
    </source>
</evidence>
<dbReference type="CDD" id="cd00075">
    <property type="entry name" value="HATPase"/>
    <property type="match status" value="1"/>
</dbReference>
<reference evidence="7" key="1">
    <citation type="journal article" date="2019" name="Int. J. Syst. Evol. Microbiol.">
        <title>The Global Catalogue of Microorganisms (GCM) 10K type strain sequencing project: providing services to taxonomists for standard genome sequencing and annotation.</title>
        <authorList>
            <consortium name="The Broad Institute Genomics Platform"/>
            <consortium name="The Broad Institute Genome Sequencing Center for Infectious Disease"/>
            <person name="Wu L."/>
            <person name="Ma J."/>
        </authorList>
    </citation>
    <scope>NUCLEOTIDE SEQUENCE [LARGE SCALE GENOMIC DNA]</scope>
    <source>
        <strain evidence="7">KACC 12602</strain>
    </source>
</reference>
<dbReference type="InterPro" id="IPR003661">
    <property type="entry name" value="HisK_dim/P_dom"/>
</dbReference>
<dbReference type="Pfam" id="PF00512">
    <property type="entry name" value="HisKA"/>
    <property type="match status" value="1"/>
</dbReference>
<gene>
    <name evidence="6" type="ORF">ACFPIB_13215</name>
</gene>
<dbReference type="InterPro" id="IPR005467">
    <property type="entry name" value="His_kinase_dom"/>
</dbReference>
<evidence type="ECO:0000256" key="4">
    <source>
        <dbReference type="SAM" id="Phobius"/>
    </source>
</evidence>
<keyword evidence="4" id="KW-1133">Transmembrane helix</keyword>
<keyword evidence="4" id="KW-0812">Transmembrane</keyword>
<keyword evidence="4" id="KW-0472">Membrane</keyword>
<keyword evidence="6" id="KW-0808">Transferase</keyword>
<dbReference type="Gene3D" id="1.10.287.130">
    <property type="match status" value="1"/>
</dbReference>
<organism evidence="6 7">
    <name type="scientific">Adhaeribacter terreus</name>
    <dbReference type="NCBI Taxonomy" id="529703"/>
    <lineage>
        <taxon>Bacteria</taxon>
        <taxon>Pseudomonadati</taxon>
        <taxon>Bacteroidota</taxon>
        <taxon>Cytophagia</taxon>
        <taxon>Cytophagales</taxon>
        <taxon>Hymenobacteraceae</taxon>
        <taxon>Adhaeribacter</taxon>
    </lineage>
</organism>
<evidence type="ECO:0000256" key="2">
    <source>
        <dbReference type="ARBA" id="ARBA00012438"/>
    </source>
</evidence>
<dbReference type="EC" id="2.7.13.3" evidence="2"/>
<dbReference type="Gene3D" id="3.30.565.10">
    <property type="entry name" value="Histidine kinase-like ATPase, C-terminal domain"/>
    <property type="match status" value="1"/>
</dbReference>
<dbReference type="GO" id="GO:0016301">
    <property type="term" value="F:kinase activity"/>
    <property type="evidence" value="ECO:0007669"/>
    <property type="project" value="UniProtKB-KW"/>
</dbReference>
<keyword evidence="6" id="KW-0418">Kinase</keyword>
<evidence type="ECO:0000313" key="7">
    <source>
        <dbReference type="Proteomes" id="UP001596161"/>
    </source>
</evidence>
<comment type="catalytic activity">
    <reaction evidence="1">
        <text>ATP + protein L-histidine = ADP + protein N-phospho-L-histidine.</text>
        <dbReference type="EC" id="2.7.13.3"/>
    </reaction>
</comment>
<dbReference type="CDD" id="cd00082">
    <property type="entry name" value="HisKA"/>
    <property type="match status" value="1"/>
</dbReference>